<dbReference type="OrthoDB" id="5877647at2"/>
<feature type="coiled-coil region" evidence="1">
    <location>
        <begin position="62"/>
        <end position="89"/>
    </location>
</feature>
<dbReference type="STRING" id="674.VM_19810"/>
<reference evidence="2" key="1">
    <citation type="submission" date="2017-12" db="EMBL/GenBank/DDBJ databases">
        <title>FDA dAtabase for Regulatory Grade micrObial Sequences (FDA-ARGOS): Supporting development and validation of Infectious Disease Dx tests.</title>
        <authorList>
            <person name="Hoffmann M."/>
            <person name="Allard M."/>
            <person name="Evans P."/>
            <person name="Brown E."/>
            <person name="Tallon L.J."/>
            <person name="Sadzewicz L."/>
            <person name="Sengamalay N."/>
            <person name="Ott S."/>
            <person name="Godinez A."/>
            <person name="Nagaraj S."/>
            <person name="Vavikolanu K."/>
            <person name="Aluvathingal J."/>
            <person name="Nadendla S."/>
            <person name="Hobson J."/>
            <person name="Sichtig H."/>
        </authorList>
    </citation>
    <scope>NUCLEOTIDE SEQUENCE [LARGE SCALE GENOMIC DNA]</scope>
    <source>
        <strain evidence="2">FDAARGOS_113</strain>
    </source>
</reference>
<accession>A0A2J9VII0</accession>
<sequence length="106" mass="12168">MVSKHKVLTEQFRQLSQLIQIATQTADWDALKHHDLQLRELLASHKPYLNDPELATEIQRTKTVYANALNSLENELSKLQQEMSLVSAQLERATAYQLAMTMESTE</sequence>
<evidence type="ECO:0000256" key="1">
    <source>
        <dbReference type="SAM" id="Coils"/>
    </source>
</evidence>
<proteinExistence type="predicted"/>
<keyword evidence="1" id="KW-0175">Coiled coil</keyword>
<comment type="caution">
    <text evidence="2">The sequence shown here is derived from an EMBL/GenBank/DDBJ whole genome shotgun (WGS) entry which is preliminary data.</text>
</comment>
<name>A0A2J9VII0_VIBMI</name>
<protein>
    <submittedName>
        <fullName evidence="2">LafD</fullName>
    </submittedName>
</protein>
<evidence type="ECO:0000313" key="3">
    <source>
        <dbReference type="Proteomes" id="UP000053748"/>
    </source>
</evidence>
<gene>
    <name evidence="2" type="ORF">AL544_000960</name>
</gene>
<organism evidence="2 3">
    <name type="scientific">Vibrio mimicus</name>
    <dbReference type="NCBI Taxonomy" id="674"/>
    <lineage>
        <taxon>Bacteria</taxon>
        <taxon>Pseudomonadati</taxon>
        <taxon>Pseudomonadota</taxon>
        <taxon>Gammaproteobacteria</taxon>
        <taxon>Vibrionales</taxon>
        <taxon>Vibrionaceae</taxon>
        <taxon>Vibrio</taxon>
    </lineage>
</organism>
<dbReference type="Proteomes" id="UP000053748">
    <property type="component" value="Unassembled WGS sequence"/>
</dbReference>
<dbReference type="AlphaFoldDB" id="A0A2J9VII0"/>
<evidence type="ECO:0000313" key="2">
    <source>
        <dbReference type="EMBL" id="PNM63583.1"/>
    </source>
</evidence>
<dbReference type="RefSeq" id="WP_000253711.1">
    <property type="nucleotide sequence ID" value="NZ_CAWMSS010000002.1"/>
</dbReference>
<keyword evidence="3" id="KW-1185">Reference proteome</keyword>
<dbReference type="EMBL" id="LOSJ02000001">
    <property type="protein sequence ID" value="PNM63583.1"/>
    <property type="molecule type" value="Genomic_DNA"/>
</dbReference>